<dbReference type="AlphaFoldDB" id="A0A1M7YWT9"/>
<dbReference type="NCBIfam" id="NF003556">
    <property type="entry name" value="PRK05222.1"/>
    <property type="match status" value="1"/>
</dbReference>
<feature type="binding site" evidence="11">
    <location>
        <position position="489"/>
    </location>
    <ligand>
        <name>L-homocysteine</name>
        <dbReference type="ChEBI" id="CHEBI:58199"/>
    </ligand>
</feature>
<keyword evidence="8 11" id="KW-0677">Repeat</keyword>
<dbReference type="InterPro" id="IPR002629">
    <property type="entry name" value="Met_Synth_C/arc"/>
</dbReference>
<keyword evidence="4 11" id="KW-0489">Methyltransferase</keyword>
<comment type="pathway">
    <text evidence="2 11">Amino-acid biosynthesis; L-methionine biosynthesis via de novo pathway; L-methionine from L-homocysteine (MetE route): step 1/1.</text>
</comment>
<feature type="binding site" evidence="11 12">
    <location>
        <begin position="436"/>
        <end position="438"/>
    </location>
    <ligand>
        <name>L-homocysteine</name>
        <dbReference type="ChEBI" id="CHEBI:58199"/>
    </ligand>
</feature>
<feature type="binding site" evidence="13">
    <location>
        <position position="646"/>
    </location>
    <ligand>
        <name>Zn(2+)</name>
        <dbReference type="ChEBI" id="CHEBI:29105"/>
        <label>1</label>
        <note>catalytic</note>
    </ligand>
</feature>
<dbReference type="InterPro" id="IPR006276">
    <property type="entry name" value="Cobalamin-indep_Met_synthase"/>
</dbReference>
<dbReference type="PANTHER" id="PTHR30519">
    <property type="entry name" value="5-METHYLTETRAHYDROPTEROYLTRIGLUTAMATE--HOMOCYSTEINE METHYLTRANSFERASE"/>
    <property type="match status" value="1"/>
</dbReference>
<evidence type="ECO:0000256" key="9">
    <source>
        <dbReference type="ARBA" id="ARBA00022833"/>
    </source>
</evidence>
<feature type="binding site" evidence="12">
    <location>
        <position position="123"/>
    </location>
    <ligand>
        <name>5-methyltetrahydropteroyltri-L-glutamate</name>
        <dbReference type="ChEBI" id="CHEBI:58207"/>
    </ligand>
</feature>
<evidence type="ECO:0000256" key="4">
    <source>
        <dbReference type="ARBA" id="ARBA00022603"/>
    </source>
</evidence>
<dbReference type="UniPathway" id="UPA00051">
    <property type="reaction ID" value="UER00082"/>
</dbReference>
<name>A0A1M7YWT9_9VIBR</name>
<evidence type="ECO:0000256" key="7">
    <source>
        <dbReference type="ARBA" id="ARBA00022723"/>
    </source>
</evidence>
<dbReference type="Pfam" id="PF08267">
    <property type="entry name" value="Meth_synt_1"/>
    <property type="match status" value="1"/>
</dbReference>
<sequence>MAVTTHILGFPRIGEKRELKFALEKYWRGELTQSQLKETGAVIRRENWGLQAENNLNYVTAGDFAWYDHVLSTSLLLGHIPSRHREGTPTLDTLFKVARGQSQQTCDCHGVAASDMTKWFNTNYHYIVPEFSADDKFEVTWTQLFDEVREAQQQGHAVKPVLLGPLSYLYLGKSVDAGFDRLTLLPRLIAAYQKILAKLSQLGVAWVQIDEPILALELDADWLGSFKLAYQMLEGDVKLLLTTYFDGISAVIDEIVALPVNGLHIDLVSATEQLSPVLARLPADWVLSLGVVNGRNVWRADLAALLTQLQPVRDQLGERLWVASSCSLLHSPVDLALETQMNADVKSWFAFARQKVKEVGLLGAALNGDQEAMNACQQYSQPIEARKASQQVHKPQVQTRLKSITDALATRALPYEERAKAQQDALGLPFLPTTTIGSFPQTSEIRQQRSAFKQGKITEAEYEEGLKAQIRDAVERQEALGLDVLVHGEAERNDMVEYFAEHLAGFQTTQFGWVQSYGSRCVKPAVVVTDIERDQPMTVAWSEYAQSLTSRQMKGMLTGPVTILCWTFPREDISRKEIAQQLALALRDEVEDLQEAGINIIQIDEPAIREGLPLKKRDHQDYLDWAVQAFRISASGAKSETQIHTHMCYSEFNEIIESVAALDADVITIETSRSNMALLDAFEKFNYPNEIGPGVYDIHSPNVPTEEWMVGLLKKAAEAIPAQRLWVNPDCGLKTRGWTETEASLKNMVSAAKTLREELAR</sequence>
<keyword evidence="6 11" id="KW-0808">Transferase</keyword>
<gene>
    <name evidence="11 17" type="primary">metE</name>
    <name evidence="17" type="ORF">VQ7734_02939</name>
</gene>
<dbReference type="SUPFAM" id="SSF51726">
    <property type="entry name" value="UROD/MetE-like"/>
    <property type="match status" value="2"/>
</dbReference>
<evidence type="ECO:0000256" key="10">
    <source>
        <dbReference type="ARBA" id="ARBA00023167"/>
    </source>
</evidence>
<dbReference type="GO" id="GO:0071265">
    <property type="term" value="P:L-methionine biosynthetic process"/>
    <property type="evidence" value="ECO:0007669"/>
    <property type="project" value="UniProtKB-ARBA"/>
</dbReference>
<protein>
    <recommendedName>
        <fullName evidence="11">5-methyltetrahydropteroyltriglutamate--homocysteine methyltransferase</fullName>
        <ecNumber evidence="11">2.1.1.14</ecNumber>
    </recommendedName>
    <alternativeName>
        <fullName evidence="11">Cobalamin-independent methionine synthase</fullName>
    </alternativeName>
    <alternativeName>
        <fullName evidence="11">Methionine synthase, vitamin-B12 independent isozyme</fullName>
    </alternativeName>
</protein>
<dbReference type="STRING" id="1117707.VQ7734_02939"/>
<dbReference type="Gene3D" id="3.20.20.210">
    <property type="match status" value="2"/>
</dbReference>
<evidence type="ECO:0000256" key="8">
    <source>
        <dbReference type="ARBA" id="ARBA00022737"/>
    </source>
</evidence>
<comment type="function">
    <text evidence="1 11">Catalyzes the transfer of a methyl group from 5-methyltetrahydrofolate to homocysteine resulting in methionine formation.</text>
</comment>
<evidence type="ECO:0000256" key="12">
    <source>
        <dbReference type="PIRSR" id="PIRSR000382-1"/>
    </source>
</evidence>
<evidence type="ECO:0000256" key="14">
    <source>
        <dbReference type="PIRSR" id="PIRSR000382-3"/>
    </source>
</evidence>
<dbReference type="GO" id="GO:0008270">
    <property type="term" value="F:zinc ion binding"/>
    <property type="evidence" value="ECO:0007669"/>
    <property type="project" value="InterPro"/>
</dbReference>
<dbReference type="FunFam" id="3.20.20.210:FF:000003">
    <property type="entry name" value="5-methyltetrahydropteroyltriglutamate--homocysteine methyltransferase"/>
    <property type="match status" value="1"/>
</dbReference>
<dbReference type="EC" id="2.1.1.14" evidence="11"/>
<keyword evidence="9 11" id="KW-0862">Zinc</keyword>
<feature type="binding site" evidence="11">
    <location>
        <position position="648"/>
    </location>
    <ligand>
        <name>Zn(2+)</name>
        <dbReference type="ChEBI" id="CHEBI:29105"/>
        <note>catalytic</note>
    </ligand>
</feature>
<feature type="binding site" evidence="13">
    <location>
        <position position="670"/>
    </location>
    <ligand>
        <name>Zn(2+)</name>
        <dbReference type="ChEBI" id="CHEBI:29105"/>
        <label>1</label>
        <note>catalytic</note>
    </ligand>
</feature>
<comment type="similarity">
    <text evidence="3 11">Belongs to the vitamin-B12 independent methionine synthase family.</text>
</comment>
<evidence type="ECO:0000259" key="16">
    <source>
        <dbReference type="Pfam" id="PF08267"/>
    </source>
</evidence>
<feature type="binding site" evidence="11 12">
    <location>
        <begin position="436"/>
        <end position="438"/>
    </location>
    <ligand>
        <name>L-methionine</name>
        <dbReference type="ChEBI" id="CHEBI:57844"/>
    </ligand>
</feature>
<dbReference type="Proteomes" id="UP000184600">
    <property type="component" value="Unassembled WGS sequence"/>
</dbReference>
<evidence type="ECO:0000256" key="11">
    <source>
        <dbReference type="HAMAP-Rule" id="MF_00172"/>
    </source>
</evidence>
<feature type="binding site" evidence="11">
    <location>
        <position position="670"/>
    </location>
    <ligand>
        <name>Zn(2+)</name>
        <dbReference type="ChEBI" id="CHEBI:29105"/>
        <note>catalytic</note>
    </ligand>
</feature>
<feature type="binding site" evidence="13">
    <location>
        <position position="648"/>
    </location>
    <ligand>
        <name>Zn(2+)</name>
        <dbReference type="ChEBI" id="CHEBI:29105"/>
        <label>1</label>
        <note>catalytic</note>
    </ligand>
</feature>
<feature type="binding site" evidence="11">
    <location>
        <position position="118"/>
    </location>
    <ligand>
        <name>5-methyltetrahydropteroyltri-L-glutamate</name>
        <dbReference type="ChEBI" id="CHEBI:58207"/>
    </ligand>
</feature>
<evidence type="ECO:0000313" key="18">
    <source>
        <dbReference type="Proteomes" id="UP000184600"/>
    </source>
</evidence>
<comment type="cofactor">
    <cofactor evidence="11">
        <name>Zn(2+)</name>
        <dbReference type="ChEBI" id="CHEBI:29105"/>
    </cofactor>
    <text evidence="11">Binds 1 zinc ion per subunit.</text>
</comment>
<dbReference type="OrthoDB" id="244285at2"/>
<proteinExistence type="inferred from homology"/>
<dbReference type="GO" id="GO:0003871">
    <property type="term" value="F:5-methyltetrahydropteroyltriglutamate-homocysteine S-methyltransferase activity"/>
    <property type="evidence" value="ECO:0007669"/>
    <property type="project" value="UniProtKB-UniRule"/>
</dbReference>
<dbReference type="Pfam" id="PF01717">
    <property type="entry name" value="Meth_synt_2"/>
    <property type="match status" value="1"/>
</dbReference>
<feature type="binding site" evidence="11 12">
    <location>
        <position position="566"/>
    </location>
    <ligand>
        <name>5-methyltetrahydropteroyltri-L-glutamate</name>
        <dbReference type="ChEBI" id="CHEBI:58207"/>
    </ligand>
</feature>
<evidence type="ECO:0000256" key="1">
    <source>
        <dbReference type="ARBA" id="ARBA00002777"/>
    </source>
</evidence>
<dbReference type="RefSeq" id="WP_073583876.1">
    <property type="nucleotide sequence ID" value="NZ_AP024897.1"/>
</dbReference>
<comment type="catalytic activity">
    <reaction evidence="11">
        <text>5-methyltetrahydropteroyltri-L-glutamate + L-homocysteine = tetrahydropteroyltri-L-glutamate + L-methionine</text>
        <dbReference type="Rhea" id="RHEA:21196"/>
        <dbReference type="ChEBI" id="CHEBI:57844"/>
        <dbReference type="ChEBI" id="CHEBI:58140"/>
        <dbReference type="ChEBI" id="CHEBI:58199"/>
        <dbReference type="ChEBI" id="CHEBI:58207"/>
        <dbReference type="EC" id="2.1.1.14"/>
    </reaction>
</comment>
<keyword evidence="7 11" id="KW-0479">Metal-binding</keyword>
<feature type="binding site" evidence="11">
    <location>
        <position position="646"/>
    </location>
    <ligand>
        <name>Zn(2+)</name>
        <dbReference type="ChEBI" id="CHEBI:29105"/>
        <note>catalytic</note>
    </ligand>
</feature>
<feature type="binding site" evidence="11">
    <location>
        <position position="610"/>
    </location>
    <ligand>
        <name>5-methyltetrahydropteroyltri-L-glutamate</name>
        <dbReference type="ChEBI" id="CHEBI:58207"/>
    </ligand>
</feature>
<dbReference type="EMBL" id="FRFG01000034">
    <property type="protein sequence ID" value="SHO57170.1"/>
    <property type="molecule type" value="Genomic_DNA"/>
</dbReference>
<feature type="domain" description="Cobalamin-independent methionine synthase MetE C-terminal/archaeal" evidence="15">
    <location>
        <begin position="431"/>
        <end position="753"/>
    </location>
</feature>
<evidence type="ECO:0000313" key="17">
    <source>
        <dbReference type="EMBL" id="SHO57170.1"/>
    </source>
</evidence>
<reference evidence="18" key="1">
    <citation type="submission" date="2016-12" db="EMBL/GenBank/DDBJ databases">
        <authorList>
            <person name="Rodrigo-Torres L."/>
            <person name="Arahal R.D."/>
            <person name="Lucena T."/>
        </authorList>
    </citation>
    <scope>NUCLEOTIDE SEQUENCE [LARGE SCALE GENOMIC DNA]</scope>
</reference>
<evidence type="ECO:0000256" key="5">
    <source>
        <dbReference type="ARBA" id="ARBA00022605"/>
    </source>
</evidence>
<evidence type="ECO:0000256" key="13">
    <source>
        <dbReference type="PIRSR" id="PIRSR000382-2"/>
    </source>
</evidence>
<feature type="binding site" evidence="11 12">
    <location>
        <begin position="520"/>
        <end position="521"/>
    </location>
    <ligand>
        <name>5-methyltetrahydropteroyltri-L-glutamate</name>
        <dbReference type="ChEBI" id="CHEBI:58207"/>
    </ligand>
</feature>
<dbReference type="PIRSF" id="PIRSF000382">
    <property type="entry name" value="MeTrfase_B12_ind"/>
    <property type="match status" value="1"/>
</dbReference>
<evidence type="ECO:0000256" key="3">
    <source>
        <dbReference type="ARBA" id="ARBA00009553"/>
    </source>
</evidence>
<dbReference type="CDD" id="cd03311">
    <property type="entry name" value="CIMS_C_terminal_like"/>
    <property type="match status" value="1"/>
</dbReference>
<feature type="binding site" evidence="11">
    <location>
        <begin position="17"/>
        <end position="20"/>
    </location>
    <ligand>
        <name>5-methyltetrahydropteroyltri-L-glutamate</name>
        <dbReference type="ChEBI" id="CHEBI:58207"/>
    </ligand>
</feature>
<accession>A0A1M7YWT9</accession>
<feature type="binding site" evidence="11 12">
    <location>
        <position position="604"/>
    </location>
    <ligand>
        <name>L-homocysteine</name>
        <dbReference type="ChEBI" id="CHEBI:58199"/>
    </ligand>
</feature>
<feature type="binding site" evidence="11">
    <location>
        <position position="731"/>
    </location>
    <ligand>
        <name>Zn(2+)</name>
        <dbReference type="ChEBI" id="CHEBI:29105"/>
        <note>catalytic</note>
    </ligand>
</feature>
<dbReference type="HAMAP" id="MF_00172">
    <property type="entry name" value="Meth_synth"/>
    <property type="match status" value="1"/>
</dbReference>
<dbReference type="FunFam" id="3.20.20.210:FF:000002">
    <property type="entry name" value="5-methyltetrahydropteroyltriglutamate--homocysteine methyltransferase"/>
    <property type="match status" value="1"/>
</dbReference>
<keyword evidence="18" id="KW-1185">Reference proteome</keyword>
<dbReference type="GO" id="GO:0032259">
    <property type="term" value="P:methylation"/>
    <property type="evidence" value="ECO:0007669"/>
    <property type="project" value="UniProtKB-KW"/>
</dbReference>
<dbReference type="NCBIfam" id="TIGR01371">
    <property type="entry name" value="met_syn_B12ind"/>
    <property type="match status" value="1"/>
</dbReference>
<evidence type="ECO:0000259" key="15">
    <source>
        <dbReference type="Pfam" id="PF01717"/>
    </source>
</evidence>
<feature type="binding site" evidence="12">
    <location>
        <position position="20"/>
    </location>
    <ligand>
        <name>5-methyltetrahydropteroyltri-L-glutamate</name>
        <dbReference type="ChEBI" id="CHEBI:58207"/>
    </ligand>
</feature>
<dbReference type="InterPro" id="IPR038071">
    <property type="entry name" value="UROD/MetE-like_sf"/>
</dbReference>
<feature type="binding site" evidence="11 12">
    <location>
        <position position="489"/>
    </location>
    <ligand>
        <name>L-methionine</name>
        <dbReference type="ChEBI" id="CHEBI:57844"/>
    </ligand>
</feature>
<evidence type="ECO:0000256" key="6">
    <source>
        <dbReference type="ARBA" id="ARBA00022679"/>
    </source>
</evidence>
<keyword evidence="5 11" id="KW-0028">Amino-acid biosynthesis</keyword>
<dbReference type="InterPro" id="IPR013215">
    <property type="entry name" value="Cbl-indep_Met_Synth_N"/>
</dbReference>
<feature type="binding site" evidence="11 12">
    <location>
        <position position="604"/>
    </location>
    <ligand>
        <name>L-methionine</name>
        <dbReference type="ChEBI" id="CHEBI:57844"/>
    </ligand>
</feature>
<comment type="cofactor">
    <cofactor evidence="13">
        <name>Zn(2+)</name>
        <dbReference type="ChEBI" id="CHEBI:29105"/>
    </cofactor>
    <text evidence="13">Binds 2 Zn(2+) ions per subunit.</text>
</comment>
<dbReference type="CDD" id="cd03312">
    <property type="entry name" value="CIMS_N_terminal_like"/>
    <property type="match status" value="1"/>
</dbReference>
<evidence type="ECO:0000256" key="2">
    <source>
        <dbReference type="ARBA" id="ARBA00004681"/>
    </source>
</evidence>
<feature type="active site" description="Proton donor" evidence="11 14">
    <location>
        <position position="699"/>
    </location>
</feature>
<keyword evidence="10 11" id="KW-0486">Methionine biosynthesis</keyword>
<organism evidence="17 18">
    <name type="scientific">Vibrio quintilis</name>
    <dbReference type="NCBI Taxonomy" id="1117707"/>
    <lineage>
        <taxon>Bacteria</taxon>
        <taxon>Pseudomonadati</taxon>
        <taxon>Pseudomonadota</taxon>
        <taxon>Gammaproteobacteria</taxon>
        <taxon>Vibrionales</taxon>
        <taxon>Vibrionaceae</taxon>
        <taxon>Vibrio</taxon>
    </lineage>
</organism>
<feature type="domain" description="Cobalamin-independent methionine synthase MetE N-terminal" evidence="16">
    <location>
        <begin position="5"/>
        <end position="315"/>
    </location>
</feature>
<feature type="binding site" evidence="13">
    <location>
        <position position="731"/>
    </location>
    <ligand>
        <name>Zn(2+)</name>
        <dbReference type="ChEBI" id="CHEBI:29105"/>
        <label>1</label>
        <note>catalytic</note>
    </ligand>
</feature>